<protein>
    <submittedName>
        <fullName evidence="1">GTPase</fullName>
    </submittedName>
</protein>
<reference evidence="1 2" key="1">
    <citation type="submission" date="2019-03" db="EMBL/GenBank/DDBJ databases">
        <title>Genome sequence of Thiobacillaceae bacterium LSR1, a sulfur-oxidizing bacterium isolated from freshwater sediment.</title>
        <authorList>
            <person name="Li S."/>
        </authorList>
    </citation>
    <scope>NUCLEOTIDE SEQUENCE [LARGE SCALE GENOMIC DNA]</scope>
    <source>
        <strain evidence="1 2">LSR1</strain>
    </source>
</reference>
<dbReference type="Proteomes" id="UP000295443">
    <property type="component" value="Unassembled WGS sequence"/>
</dbReference>
<dbReference type="OrthoDB" id="9763469at2"/>
<proteinExistence type="predicted"/>
<evidence type="ECO:0000313" key="1">
    <source>
        <dbReference type="EMBL" id="TCJ20189.1"/>
    </source>
</evidence>
<accession>A0A4R1BR00</accession>
<dbReference type="PANTHER" id="PTHR42869">
    <property type="entry name" value="SLL0572 PROTEIN"/>
    <property type="match status" value="1"/>
</dbReference>
<dbReference type="SUPFAM" id="SSF52540">
    <property type="entry name" value="P-loop containing nucleoside triphosphate hydrolases"/>
    <property type="match status" value="1"/>
</dbReference>
<dbReference type="InterPro" id="IPR053199">
    <property type="entry name" value="cDPG_synthetase-like"/>
</dbReference>
<dbReference type="AlphaFoldDB" id="A0A4R1BR00"/>
<keyword evidence="2" id="KW-1185">Reference proteome</keyword>
<gene>
    <name evidence="1" type="ORF">EZJ19_01035</name>
</gene>
<dbReference type="Gene3D" id="3.40.50.300">
    <property type="entry name" value="P-loop containing nucleotide triphosphate hydrolases"/>
    <property type="match status" value="1"/>
</dbReference>
<dbReference type="EMBL" id="SJZB01000003">
    <property type="protein sequence ID" value="TCJ20189.1"/>
    <property type="molecule type" value="Genomic_DNA"/>
</dbReference>
<evidence type="ECO:0000313" key="2">
    <source>
        <dbReference type="Proteomes" id="UP000295443"/>
    </source>
</evidence>
<name>A0A4R1BR00_9PROT</name>
<organism evidence="1 2">
    <name type="scientific">Parasulfuritortus cantonensis</name>
    <dbReference type="NCBI Taxonomy" id="2528202"/>
    <lineage>
        <taxon>Bacteria</taxon>
        <taxon>Pseudomonadati</taxon>
        <taxon>Pseudomonadota</taxon>
        <taxon>Betaproteobacteria</taxon>
        <taxon>Nitrosomonadales</taxon>
        <taxon>Thiobacillaceae</taxon>
        <taxon>Parasulfuritortus</taxon>
    </lineage>
</organism>
<comment type="caution">
    <text evidence="1">The sequence shown here is derived from an EMBL/GenBank/DDBJ whole genome shotgun (WGS) entry which is preliminary data.</text>
</comment>
<dbReference type="InterPro" id="IPR027417">
    <property type="entry name" value="P-loop_NTPase"/>
</dbReference>
<sequence>MAARRRIVILGAAGRDFHDFNLVYRDDPACEVVAFTAAQIAGIAGRRYPPTLAGPLYPDGIAIVEEADLDGLIRAARIDQVVLAYSDLPHAQVMHLASHVLAAGADFVLLGPARTQLVSRLPVIAVSAVRTGCGKSQTSRYLAGLLERRGLRAGILRHPMPYGELADQAVQRFRSPDDLGAARCTIEEREEYEPHLALGHTVYAGVDYARILALAEAENDLILWEGGNNDFPFIRPDWHICLVDPLRPGHELAYHPGEATLRMADTVLVVKTDSAAAADVERVCADARRLNPAADIVPAASPVSLERPERLRGRRVVVVEDGPTVSHGGMAWGAAHLAAERAGAVIVDPRPWAAAEIAAVYARYPHLTDVLPAMGYSAAQLDDLRATLAAVPADFVVSASPVDLARLIRLDKPILRARYEYAEVAQPGLAGRLDAFLARRFGPPGRA</sequence>
<dbReference type="RefSeq" id="WP_131444448.1">
    <property type="nucleotide sequence ID" value="NZ_SJZB01000003.1"/>
</dbReference>
<dbReference type="PANTHER" id="PTHR42869:SF1">
    <property type="entry name" value="SLL0572 PROTEIN"/>
    <property type="match status" value="1"/>
</dbReference>